<evidence type="ECO:0008006" key="10">
    <source>
        <dbReference type="Google" id="ProtNLM"/>
    </source>
</evidence>
<dbReference type="GO" id="GO:0005737">
    <property type="term" value="C:cytoplasm"/>
    <property type="evidence" value="ECO:0007669"/>
    <property type="project" value="TreeGrafter"/>
</dbReference>
<dbReference type="Pfam" id="PF00018">
    <property type="entry name" value="SH3_1"/>
    <property type="match status" value="1"/>
</dbReference>
<dbReference type="SMART" id="SM00252">
    <property type="entry name" value="SH2"/>
    <property type="match status" value="1"/>
</dbReference>
<reference evidence="8 9" key="1">
    <citation type="journal article" date="2017" name="Curr. Biol.">
        <title>Genome architecture and evolution of a unichromosomal asexual nematode.</title>
        <authorList>
            <person name="Fradin H."/>
            <person name="Zegar C."/>
            <person name="Gutwein M."/>
            <person name="Lucas J."/>
            <person name="Kovtun M."/>
            <person name="Corcoran D."/>
            <person name="Baugh L.R."/>
            <person name="Kiontke K."/>
            <person name="Gunsalus K."/>
            <person name="Fitch D.H."/>
            <person name="Piano F."/>
        </authorList>
    </citation>
    <scope>NUCLEOTIDE SEQUENCE [LARGE SCALE GENOMIC DNA]</scope>
    <source>
        <strain evidence="8">PF1309</strain>
    </source>
</reference>
<dbReference type="PRINTS" id="PR00401">
    <property type="entry name" value="SH2DOMAIN"/>
</dbReference>
<feature type="domain" description="SH2" evidence="6">
    <location>
        <begin position="15"/>
        <end position="116"/>
    </location>
</feature>
<dbReference type="SUPFAM" id="SSF55550">
    <property type="entry name" value="SH2 domain"/>
    <property type="match status" value="1"/>
</dbReference>
<dbReference type="SMART" id="SM00326">
    <property type="entry name" value="SH3"/>
    <property type="match status" value="2"/>
</dbReference>
<evidence type="ECO:0000313" key="9">
    <source>
        <dbReference type="Proteomes" id="UP000218231"/>
    </source>
</evidence>
<evidence type="ECO:0000256" key="5">
    <source>
        <dbReference type="SAM" id="MobiDB-lite"/>
    </source>
</evidence>
<gene>
    <name evidence="8" type="ORF">WR25_17493</name>
</gene>
<dbReference type="Pfam" id="PF07653">
    <property type="entry name" value="SH3_2"/>
    <property type="match status" value="1"/>
</dbReference>
<dbReference type="Gene3D" id="3.30.505.10">
    <property type="entry name" value="SH2 domain"/>
    <property type="match status" value="1"/>
</dbReference>
<feature type="compositionally biased region" description="Polar residues" evidence="5">
    <location>
        <begin position="182"/>
        <end position="206"/>
    </location>
</feature>
<dbReference type="Gene3D" id="2.30.30.40">
    <property type="entry name" value="SH3 Domains"/>
    <property type="match status" value="2"/>
</dbReference>
<dbReference type="PROSITE" id="PS50002">
    <property type="entry name" value="SH3"/>
    <property type="match status" value="2"/>
</dbReference>
<dbReference type="Proteomes" id="UP000218231">
    <property type="component" value="Unassembled WGS sequence"/>
</dbReference>
<comment type="caution">
    <text evidence="8">The sequence shown here is derived from an EMBL/GenBank/DDBJ whole genome shotgun (WGS) entry which is preliminary data.</text>
</comment>
<dbReference type="GO" id="GO:0035591">
    <property type="term" value="F:signaling adaptor activity"/>
    <property type="evidence" value="ECO:0007669"/>
    <property type="project" value="TreeGrafter"/>
</dbReference>
<dbReference type="InterPro" id="IPR000980">
    <property type="entry name" value="SH2"/>
</dbReference>
<dbReference type="PANTHER" id="PTHR19969">
    <property type="entry name" value="SH2-SH3 ADAPTOR PROTEIN-RELATED"/>
    <property type="match status" value="1"/>
</dbReference>
<feature type="region of interest" description="Disordered" evidence="5">
    <location>
        <begin position="176"/>
        <end position="206"/>
    </location>
</feature>
<dbReference type="OrthoDB" id="9204160at2759"/>
<protein>
    <recommendedName>
        <fullName evidence="10">SH2 domain-containing protein</fullName>
    </recommendedName>
</protein>
<dbReference type="PANTHER" id="PTHR19969:SF5">
    <property type="entry name" value="CRK-LIKE PROTEIN"/>
    <property type="match status" value="1"/>
</dbReference>
<keyword evidence="2 3" id="KW-0727">SH2 domain</keyword>
<feature type="domain" description="SH3" evidence="7">
    <location>
        <begin position="115"/>
        <end position="175"/>
    </location>
</feature>
<dbReference type="Pfam" id="PF00017">
    <property type="entry name" value="SH2"/>
    <property type="match status" value="1"/>
</dbReference>
<feature type="domain" description="SH3" evidence="7">
    <location>
        <begin position="212"/>
        <end position="273"/>
    </location>
</feature>
<dbReference type="EMBL" id="LIAE01007150">
    <property type="protein sequence ID" value="PAV81654.1"/>
    <property type="molecule type" value="Genomic_DNA"/>
</dbReference>
<keyword evidence="9" id="KW-1185">Reference proteome</keyword>
<name>A0A2A2L679_9BILA</name>
<dbReference type="GO" id="GO:0007167">
    <property type="term" value="P:enzyme-linked receptor protein signaling pathway"/>
    <property type="evidence" value="ECO:0007669"/>
    <property type="project" value="TreeGrafter"/>
</dbReference>
<dbReference type="PROSITE" id="PS50001">
    <property type="entry name" value="SH2"/>
    <property type="match status" value="1"/>
</dbReference>
<evidence type="ECO:0000259" key="7">
    <source>
        <dbReference type="PROSITE" id="PS50002"/>
    </source>
</evidence>
<evidence type="ECO:0000256" key="1">
    <source>
        <dbReference type="ARBA" id="ARBA00022443"/>
    </source>
</evidence>
<dbReference type="InterPro" id="IPR001452">
    <property type="entry name" value="SH3_domain"/>
</dbReference>
<dbReference type="InterPro" id="IPR051184">
    <property type="entry name" value="Tyrosine-phos_adapter"/>
</dbReference>
<accession>A0A2A2L679</accession>
<evidence type="ECO:0000256" key="2">
    <source>
        <dbReference type="ARBA" id="ARBA00022999"/>
    </source>
</evidence>
<dbReference type="AlphaFoldDB" id="A0A2A2L679"/>
<evidence type="ECO:0000256" key="3">
    <source>
        <dbReference type="PROSITE-ProRule" id="PRU00191"/>
    </source>
</evidence>
<keyword evidence="1 4" id="KW-0728">SH3 domain</keyword>
<dbReference type="GO" id="GO:0030971">
    <property type="term" value="F:receptor tyrosine kinase binding"/>
    <property type="evidence" value="ECO:0007669"/>
    <property type="project" value="TreeGrafter"/>
</dbReference>
<sequence length="282" mass="32140">MSGSSTFDPYDWKSFYFKNTSRDEAGRLLSDPSVSIGTFLLRDSRRVGDYSLSVRESDEPGNQVRHYLIELDQLEDGKTQITIANQPFPDIPSLLNHFKIRVLDKTSLLYAYRKPILETVIGAYRFAGDQDHDLSFEAGERLEILSKTSDTWWEARNALNNIGMIPANYVVSIDQTSDRNSKTQSRSSIETGSTTGEERNSTSSNEEYYMPLLPAIARVLYDRVPNAYDPTQLRIKKNQTLNVTRKLANGMLEAELDGRKGMVPFTYIRFIRPTEKSQQNGR</sequence>
<dbReference type="STRING" id="2018661.A0A2A2L679"/>
<dbReference type="InterPro" id="IPR036860">
    <property type="entry name" value="SH2_dom_sf"/>
</dbReference>
<dbReference type="GO" id="GO:0016477">
    <property type="term" value="P:cell migration"/>
    <property type="evidence" value="ECO:0007669"/>
    <property type="project" value="TreeGrafter"/>
</dbReference>
<organism evidence="8 9">
    <name type="scientific">Diploscapter pachys</name>
    <dbReference type="NCBI Taxonomy" id="2018661"/>
    <lineage>
        <taxon>Eukaryota</taxon>
        <taxon>Metazoa</taxon>
        <taxon>Ecdysozoa</taxon>
        <taxon>Nematoda</taxon>
        <taxon>Chromadorea</taxon>
        <taxon>Rhabditida</taxon>
        <taxon>Rhabditina</taxon>
        <taxon>Rhabditomorpha</taxon>
        <taxon>Rhabditoidea</taxon>
        <taxon>Rhabditidae</taxon>
        <taxon>Diploscapter</taxon>
    </lineage>
</organism>
<evidence type="ECO:0000256" key="4">
    <source>
        <dbReference type="PROSITE-ProRule" id="PRU00192"/>
    </source>
</evidence>
<dbReference type="PRINTS" id="PR00452">
    <property type="entry name" value="SH3DOMAIN"/>
</dbReference>
<dbReference type="SUPFAM" id="SSF50044">
    <property type="entry name" value="SH3-domain"/>
    <property type="match status" value="2"/>
</dbReference>
<evidence type="ECO:0000313" key="8">
    <source>
        <dbReference type="EMBL" id="PAV81654.1"/>
    </source>
</evidence>
<dbReference type="InterPro" id="IPR036028">
    <property type="entry name" value="SH3-like_dom_sf"/>
</dbReference>
<proteinExistence type="predicted"/>
<evidence type="ECO:0000259" key="6">
    <source>
        <dbReference type="PROSITE" id="PS50001"/>
    </source>
</evidence>